<evidence type="ECO:0000256" key="10">
    <source>
        <dbReference type="SAM" id="Coils"/>
    </source>
</evidence>
<evidence type="ECO:0000256" key="2">
    <source>
        <dbReference type="ARBA" id="ARBA00011233"/>
    </source>
</evidence>
<protein>
    <recommendedName>
        <fullName evidence="12">HSF-type DNA-binding domain-containing protein</fullName>
    </recommendedName>
</protein>
<feature type="compositionally biased region" description="Acidic residues" evidence="11">
    <location>
        <begin position="274"/>
        <end position="286"/>
    </location>
</feature>
<reference evidence="13 14" key="1">
    <citation type="submission" date="2024-05" db="EMBL/GenBank/DDBJ databases">
        <title>De novo assembly of an allotetraploid wild potato.</title>
        <authorList>
            <person name="Hosaka A.J."/>
        </authorList>
    </citation>
    <scope>NUCLEOTIDE SEQUENCE [LARGE SCALE GENOMIC DNA]</scope>
    <source>
        <tissue evidence="13">Young leaves</tissue>
    </source>
</reference>
<dbReference type="Gene3D" id="1.10.10.10">
    <property type="entry name" value="Winged helix-like DNA-binding domain superfamily/Winged helix DNA-binding domain"/>
    <property type="match status" value="1"/>
</dbReference>
<feature type="domain" description="HSF-type DNA-binding" evidence="12">
    <location>
        <begin position="88"/>
        <end position="181"/>
    </location>
</feature>
<keyword evidence="10" id="KW-0175">Coiled coil</keyword>
<dbReference type="PRINTS" id="PR00056">
    <property type="entry name" value="HSFDOMAIN"/>
</dbReference>
<evidence type="ECO:0000256" key="3">
    <source>
        <dbReference type="ARBA" id="ARBA00022553"/>
    </source>
</evidence>
<dbReference type="Proteomes" id="UP001627284">
    <property type="component" value="Unassembled WGS sequence"/>
</dbReference>
<feature type="coiled-coil region" evidence="10">
    <location>
        <begin position="209"/>
        <end position="250"/>
    </location>
</feature>
<dbReference type="GO" id="GO:0005634">
    <property type="term" value="C:nucleus"/>
    <property type="evidence" value="ECO:0007669"/>
    <property type="project" value="UniProtKB-SubCell"/>
</dbReference>
<dbReference type="InterPro" id="IPR000232">
    <property type="entry name" value="HSF_DNA-bd"/>
</dbReference>
<dbReference type="InterPro" id="IPR036388">
    <property type="entry name" value="WH-like_DNA-bd_sf"/>
</dbReference>
<comment type="subunit">
    <text evidence="2">Homotrimer.</text>
</comment>
<accession>A0ABD2SNI9</accession>
<feature type="compositionally biased region" description="Basic residues" evidence="11">
    <location>
        <begin position="291"/>
        <end position="300"/>
    </location>
</feature>
<evidence type="ECO:0000259" key="12">
    <source>
        <dbReference type="SMART" id="SM00415"/>
    </source>
</evidence>
<dbReference type="Pfam" id="PF00447">
    <property type="entry name" value="HSF_DNA-bind"/>
    <property type="match status" value="1"/>
</dbReference>
<dbReference type="PANTHER" id="PTHR10015:SF340">
    <property type="entry name" value="HEAT STRESS TRANSCRIPTION FACTOR A-6A-LIKE"/>
    <property type="match status" value="1"/>
</dbReference>
<evidence type="ECO:0000256" key="6">
    <source>
        <dbReference type="ARBA" id="ARBA00023125"/>
    </source>
</evidence>
<gene>
    <name evidence="13" type="ORF">AABB24_024406</name>
</gene>
<keyword evidence="3" id="KW-0597">Phosphoprotein</keyword>
<sequence>METEGGKGKGKMTEIVDIVEALGESYEGLEDVHIDISMLEDDDDDDDDDHQCDNRSNEVIHGNAATVTTATPRELFSSSSNRRNFQRRASPFVLKIYEMLADIQFKSLISWSNNGTSFIIHDNHKFAVEVLPRFFRHNNISSFVCQLNSYGFKKVSWDKFEFRHDCFQRGKGQWLRNIKRKISKSQMNEQSTERQAIDETVAFTMEKEIEEIREEQVTMREEIMMLQRQLDVLEKEMEDINQAGNNMSSKKAKICMILFNSLFACTRGQDSTEVAEEQGGEVEDGVENSGKGKRGKKRKMQVVEELERDNEGKKKGNRGKKRKMQVVEELEGDNEGRKKIADAADFKTDSYLGRMLMDEMNLNNLAQEQPDNFLESEELAGSSTFWTDYVEKMDHKAISGVDPALSQSQESEIMRLL</sequence>
<evidence type="ECO:0000256" key="4">
    <source>
        <dbReference type="ARBA" id="ARBA00023015"/>
    </source>
</evidence>
<dbReference type="InterPro" id="IPR036390">
    <property type="entry name" value="WH_DNA-bd_sf"/>
</dbReference>
<comment type="similarity">
    <text evidence="9">Belongs to the HSF family.</text>
</comment>
<dbReference type="GO" id="GO:0003677">
    <property type="term" value="F:DNA binding"/>
    <property type="evidence" value="ECO:0007669"/>
    <property type="project" value="UniProtKB-KW"/>
</dbReference>
<evidence type="ECO:0000256" key="8">
    <source>
        <dbReference type="ARBA" id="ARBA00023242"/>
    </source>
</evidence>
<evidence type="ECO:0000256" key="7">
    <source>
        <dbReference type="ARBA" id="ARBA00023163"/>
    </source>
</evidence>
<comment type="subcellular location">
    <subcellularLocation>
        <location evidence="1">Nucleus</location>
    </subcellularLocation>
</comment>
<comment type="caution">
    <text evidence="13">The sequence shown here is derived from an EMBL/GenBank/DDBJ whole genome shotgun (WGS) entry which is preliminary data.</text>
</comment>
<dbReference type="FunFam" id="1.10.10.10:FF:000037">
    <property type="entry name" value="Heat stress transcription factor B-4"/>
    <property type="match status" value="1"/>
</dbReference>
<feature type="compositionally biased region" description="Basic residues" evidence="11">
    <location>
        <begin position="315"/>
        <end position="324"/>
    </location>
</feature>
<dbReference type="AlphaFoldDB" id="A0ABD2SNI9"/>
<evidence type="ECO:0000256" key="11">
    <source>
        <dbReference type="SAM" id="MobiDB-lite"/>
    </source>
</evidence>
<keyword evidence="7" id="KW-0804">Transcription</keyword>
<evidence type="ECO:0000256" key="5">
    <source>
        <dbReference type="ARBA" id="ARBA00023016"/>
    </source>
</evidence>
<keyword evidence="8" id="KW-0539">Nucleus</keyword>
<keyword evidence="4" id="KW-0805">Transcription regulation</keyword>
<dbReference type="EMBL" id="JBJKTR010000014">
    <property type="protein sequence ID" value="KAL3345420.1"/>
    <property type="molecule type" value="Genomic_DNA"/>
</dbReference>
<dbReference type="PANTHER" id="PTHR10015">
    <property type="entry name" value="HEAT SHOCK TRANSCRIPTION FACTOR"/>
    <property type="match status" value="1"/>
</dbReference>
<evidence type="ECO:0000256" key="9">
    <source>
        <dbReference type="RuleBase" id="RU004020"/>
    </source>
</evidence>
<keyword evidence="14" id="KW-1185">Reference proteome</keyword>
<evidence type="ECO:0000313" key="14">
    <source>
        <dbReference type="Proteomes" id="UP001627284"/>
    </source>
</evidence>
<evidence type="ECO:0000256" key="1">
    <source>
        <dbReference type="ARBA" id="ARBA00004123"/>
    </source>
</evidence>
<dbReference type="SUPFAM" id="SSF46785">
    <property type="entry name" value="Winged helix' DNA-binding domain"/>
    <property type="match status" value="1"/>
</dbReference>
<evidence type="ECO:0000313" key="13">
    <source>
        <dbReference type="EMBL" id="KAL3345420.1"/>
    </source>
</evidence>
<keyword evidence="6" id="KW-0238">DNA-binding</keyword>
<organism evidence="13 14">
    <name type="scientific">Solanum stoloniferum</name>
    <dbReference type="NCBI Taxonomy" id="62892"/>
    <lineage>
        <taxon>Eukaryota</taxon>
        <taxon>Viridiplantae</taxon>
        <taxon>Streptophyta</taxon>
        <taxon>Embryophyta</taxon>
        <taxon>Tracheophyta</taxon>
        <taxon>Spermatophyta</taxon>
        <taxon>Magnoliopsida</taxon>
        <taxon>eudicotyledons</taxon>
        <taxon>Gunneridae</taxon>
        <taxon>Pentapetalae</taxon>
        <taxon>asterids</taxon>
        <taxon>lamiids</taxon>
        <taxon>Solanales</taxon>
        <taxon>Solanaceae</taxon>
        <taxon>Solanoideae</taxon>
        <taxon>Solaneae</taxon>
        <taxon>Solanum</taxon>
    </lineage>
</organism>
<dbReference type="SMART" id="SM00415">
    <property type="entry name" value="HSF"/>
    <property type="match status" value="1"/>
</dbReference>
<proteinExistence type="inferred from homology"/>
<name>A0ABD2SNI9_9SOLN</name>
<feature type="region of interest" description="Disordered" evidence="11">
    <location>
        <begin position="274"/>
        <end position="330"/>
    </location>
</feature>
<keyword evidence="5" id="KW-0346">Stress response</keyword>